<feature type="compositionally biased region" description="Polar residues" evidence="1">
    <location>
        <begin position="217"/>
        <end position="231"/>
    </location>
</feature>
<feature type="compositionally biased region" description="Low complexity" evidence="1">
    <location>
        <begin position="50"/>
        <end position="67"/>
    </location>
</feature>
<keyword evidence="4" id="KW-1185">Reference proteome</keyword>
<keyword evidence="2" id="KW-1133">Transmembrane helix</keyword>
<feature type="compositionally biased region" description="Polar residues" evidence="1">
    <location>
        <begin position="247"/>
        <end position="257"/>
    </location>
</feature>
<dbReference type="AlphaFoldDB" id="A0A0D2NQU2"/>
<sequence length="406" mass="42265">MSVPVASAMKREAQGNACDPNANGNGTPCLPTVPITTTGLPSTSVSSLVATSSPAVGSPGVVSPPSSDNGRVITGVSVGVILFFALVLGTFFWLLRRRREEKKKADSEQGPRKWDALSSRDSERDPTNSPGSPPHGRTPHTEKARIIQPSSTNSRAVGSSPRKPSALPALPPTVATDGGRDLLRTPSSFTSSHIKAPPMHGHSHSVGKSVSAAEPVNSPSAECTDLSNSSMGLRFSPTLFVPGPITRSDSISTTTHRTAAKRYSVNSASTASTSSHSTSSHSSSSHASVAPYHGQSSKTLLLPPSPGVRSDPPGRSLSRKPNSIRRKPVPTYDDSIDGRSAPSTSSSSSRVLPTSSAGGAHHTTGGQVPLVQNLRHLTRNGSFESNSTAGRSAHRLMPDPYAGFQI</sequence>
<dbReference type="Proteomes" id="UP000054270">
    <property type="component" value="Unassembled WGS sequence"/>
</dbReference>
<feature type="region of interest" description="Disordered" evidence="1">
    <location>
        <begin position="50"/>
        <end position="69"/>
    </location>
</feature>
<protein>
    <submittedName>
        <fullName evidence="3">Uncharacterized protein</fullName>
    </submittedName>
</protein>
<keyword evidence="2" id="KW-0472">Membrane</keyword>
<evidence type="ECO:0000256" key="2">
    <source>
        <dbReference type="SAM" id="Phobius"/>
    </source>
</evidence>
<feature type="compositionally biased region" description="Basic and acidic residues" evidence="1">
    <location>
        <begin position="102"/>
        <end position="126"/>
    </location>
</feature>
<feature type="region of interest" description="Disordered" evidence="1">
    <location>
        <begin position="101"/>
        <end position="367"/>
    </location>
</feature>
<feature type="compositionally biased region" description="Low complexity" evidence="1">
    <location>
        <begin position="267"/>
        <end position="288"/>
    </location>
</feature>
<proteinExistence type="predicted"/>
<organism evidence="3 4">
    <name type="scientific">Hypholoma sublateritium (strain FD-334 SS-4)</name>
    <dbReference type="NCBI Taxonomy" id="945553"/>
    <lineage>
        <taxon>Eukaryota</taxon>
        <taxon>Fungi</taxon>
        <taxon>Dikarya</taxon>
        <taxon>Basidiomycota</taxon>
        <taxon>Agaricomycotina</taxon>
        <taxon>Agaricomycetes</taxon>
        <taxon>Agaricomycetidae</taxon>
        <taxon>Agaricales</taxon>
        <taxon>Agaricineae</taxon>
        <taxon>Strophariaceae</taxon>
        <taxon>Hypholoma</taxon>
    </lineage>
</organism>
<gene>
    <name evidence="3" type="ORF">HYPSUDRAFT_44611</name>
</gene>
<dbReference type="CDD" id="cd12087">
    <property type="entry name" value="TM_EGFR-like"/>
    <property type="match status" value="1"/>
</dbReference>
<feature type="transmembrane region" description="Helical" evidence="2">
    <location>
        <begin position="72"/>
        <end position="95"/>
    </location>
</feature>
<evidence type="ECO:0000313" key="4">
    <source>
        <dbReference type="Proteomes" id="UP000054270"/>
    </source>
</evidence>
<keyword evidence="2" id="KW-0812">Transmembrane</keyword>
<feature type="compositionally biased region" description="Polar residues" evidence="1">
    <location>
        <begin position="148"/>
        <end position="157"/>
    </location>
</feature>
<dbReference type="EMBL" id="KN817581">
    <property type="protein sequence ID" value="KJA19141.1"/>
    <property type="molecule type" value="Genomic_DNA"/>
</dbReference>
<evidence type="ECO:0000256" key="1">
    <source>
        <dbReference type="SAM" id="MobiDB-lite"/>
    </source>
</evidence>
<evidence type="ECO:0000313" key="3">
    <source>
        <dbReference type="EMBL" id="KJA19141.1"/>
    </source>
</evidence>
<reference evidence="4" key="1">
    <citation type="submission" date="2014-04" db="EMBL/GenBank/DDBJ databases">
        <title>Evolutionary Origins and Diversification of the Mycorrhizal Mutualists.</title>
        <authorList>
            <consortium name="DOE Joint Genome Institute"/>
            <consortium name="Mycorrhizal Genomics Consortium"/>
            <person name="Kohler A."/>
            <person name="Kuo A."/>
            <person name="Nagy L.G."/>
            <person name="Floudas D."/>
            <person name="Copeland A."/>
            <person name="Barry K.W."/>
            <person name="Cichocki N."/>
            <person name="Veneault-Fourrey C."/>
            <person name="LaButti K."/>
            <person name="Lindquist E.A."/>
            <person name="Lipzen A."/>
            <person name="Lundell T."/>
            <person name="Morin E."/>
            <person name="Murat C."/>
            <person name="Riley R."/>
            <person name="Ohm R."/>
            <person name="Sun H."/>
            <person name="Tunlid A."/>
            <person name="Henrissat B."/>
            <person name="Grigoriev I.V."/>
            <person name="Hibbett D.S."/>
            <person name="Martin F."/>
        </authorList>
    </citation>
    <scope>NUCLEOTIDE SEQUENCE [LARGE SCALE GENOMIC DNA]</scope>
    <source>
        <strain evidence="4">FD-334 SS-4</strain>
    </source>
</reference>
<feature type="region of interest" description="Disordered" evidence="1">
    <location>
        <begin position="1"/>
        <end position="23"/>
    </location>
</feature>
<name>A0A0D2NQU2_HYPSF</name>
<feature type="compositionally biased region" description="Low complexity" evidence="1">
    <location>
        <begin position="339"/>
        <end position="357"/>
    </location>
</feature>
<accession>A0A0D2NQU2</accession>
<feature type="region of interest" description="Disordered" evidence="1">
    <location>
        <begin position="383"/>
        <end position="406"/>
    </location>
</feature>